<evidence type="ECO:0000313" key="5">
    <source>
        <dbReference type="Proteomes" id="UP000053411"/>
    </source>
</evidence>
<evidence type="ECO:0000313" key="4">
    <source>
        <dbReference type="EMBL" id="KIX99953.1"/>
    </source>
</evidence>
<proteinExistence type="inferred from homology"/>
<dbReference type="RefSeq" id="XP_016634076.1">
    <property type="nucleotide sequence ID" value="XM_016775096.1"/>
</dbReference>
<dbReference type="SUPFAM" id="SSF53474">
    <property type="entry name" value="alpha/beta-Hydrolases"/>
    <property type="match status" value="1"/>
</dbReference>
<dbReference type="InterPro" id="IPR029058">
    <property type="entry name" value="AB_hydrolase_fold"/>
</dbReference>
<gene>
    <name evidence="4" type="ORF">Z520_04591</name>
</gene>
<organism evidence="4 5">
    <name type="scientific">Fonsecaea multimorphosa CBS 102226</name>
    <dbReference type="NCBI Taxonomy" id="1442371"/>
    <lineage>
        <taxon>Eukaryota</taxon>
        <taxon>Fungi</taxon>
        <taxon>Dikarya</taxon>
        <taxon>Ascomycota</taxon>
        <taxon>Pezizomycotina</taxon>
        <taxon>Eurotiomycetes</taxon>
        <taxon>Chaetothyriomycetidae</taxon>
        <taxon>Chaetothyriales</taxon>
        <taxon>Herpotrichiellaceae</taxon>
        <taxon>Fonsecaea</taxon>
    </lineage>
</organism>
<evidence type="ECO:0000259" key="3">
    <source>
        <dbReference type="Pfam" id="PF12697"/>
    </source>
</evidence>
<accession>A0A0D2KTA1</accession>
<dbReference type="OrthoDB" id="284184at2759"/>
<keyword evidence="5" id="KW-1185">Reference proteome</keyword>
<dbReference type="Gene3D" id="3.40.50.1820">
    <property type="entry name" value="alpha/beta hydrolase"/>
    <property type="match status" value="1"/>
</dbReference>
<dbReference type="Pfam" id="PF12697">
    <property type="entry name" value="Abhydrolase_6"/>
    <property type="match status" value="1"/>
</dbReference>
<evidence type="ECO:0000256" key="1">
    <source>
        <dbReference type="ARBA" id="ARBA00022801"/>
    </source>
</evidence>
<dbReference type="VEuPathDB" id="FungiDB:Z520_04591"/>
<sequence>MAAAKTQSLYSSLQLTHNVTKTSSGSEVHSYSSDLGPDSPILTLIHGYPQSAYEWRHVVPLLRGKVSLFVPELPGYGVSTPIRDPASNTKRAVGTALLEAVADVFKTKSASSPRTVILGGHDRGARICHRLSVDFSHPPPHQLSPGSLYKDLNVTVPGTILLDIIPTKEQWTAFSDPAISQGYFHWPLLANADLATEMISAFGGANWAKGAHTRISGPNPKALERIKSHDALDVYAALFSDRETIYYTCLDYAAGAAPEATEQDEDQKAGRKVGVPLLVMFSKAKLGARIDVESLWKGWVAEGVDYEGYGVGDGCGHYLPEEAFDVVAEKISAFIKKVT</sequence>
<comment type="similarity">
    <text evidence="2">Belongs to the AB hydrolase superfamily. Epoxide hydrolase family.</text>
</comment>
<dbReference type="STRING" id="1442371.A0A0D2KTA1"/>
<dbReference type="EMBL" id="KN848068">
    <property type="protein sequence ID" value="KIX99953.1"/>
    <property type="molecule type" value="Genomic_DNA"/>
</dbReference>
<reference evidence="4 5" key="1">
    <citation type="submission" date="2015-01" db="EMBL/GenBank/DDBJ databases">
        <title>The Genome Sequence of Fonsecaea multimorphosa CBS 102226.</title>
        <authorList>
            <consortium name="The Broad Institute Genomics Platform"/>
            <person name="Cuomo C."/>
            <person name="de Hoog S."/>
            <person name="Gorbushina A."/>
            <person name="Stielow B."/>
            <person name="Teixiera M."/>
            <person name="Abouelleil A."/>
            <person name="Chapman S.B."/>
            <person name="Priest M."/>
            <person name="Young S.K."/>
            <person name="Wortman J."/>
            <person name="Nusbaum C."/>
            <person name="Birren B."/>
        </authorList>
    </citation>
    <scope>NUCLEOTIDE SEQUENCE [LARGE SCALE GENOMIC DNA]</scope>
    <source>
        <strain evidence="4 5">CBS 102226</strain>
    </source>
</reference>
<dbReference type="InterPro" id="IPR000073">
    <property type="entry name" value="AB_hydrolase_1"/>
</dbReference>
<feature type="domain" description="AB hydrolase-1" evidence="3">
    <location>
        <begin position="44"/>
        <end position="329"/>
    </location>
</feature>
<evidence type="ECO:0000256" key="2">
    <source>
        <dbReference type="ARBA" id="ARBA00038334"/>
    </source>
</evidence>
<dbReference type="PRINTS" id="PR00412">
    <property type="entry name" value="EPOXHYDRLASE"/>
</dbReference>
<dbReference type="AlphaFoldDB" id="A0A0D2KTA1"/>
<dbReference type="Proteomes" id="UP000053411">
    <property type="component" value="Unassembled WGS sequence"/>
</dbReference>
<dbReference type="GeneID" id="27710337"/>
<dbReference type="GO" id="GO:0016787">
    <property type="term" value="F:hydrolase activity"/>
    <property type="evidence" value="ECO:0007669"/>
    <property type="project" value="UniProtKB-KW"/>
</dbReference>
<name>A0A0D2KTA1_9EURO</name>
<keyword evidence="1" id="KW-0378">Hydrolase</keyword>
<dbReference type="PANTHER" id="PTHR43329">
    <property type="entry name" value="EPOXIDE HYDROLASE"/>
    <property type="match status" value="1"/>
</dbReference>
<dbReference type="InterPro" id="IPR000639">
    <property type="entry name" value="Epox_hydrolase-like"/>
</dbReference>
<protein>
    <recommendedName>
        <fullName evidence="3">AB hydrolase-1 domain-containing protein</fullName>
    </recommendedName>
</protein>